<dbReference type="InterPro" id="IPR003729">
    <property type="entry name" value="Bi_nuclease_dom"/>
</dbReference>
<organism evidence="5">
    <name type="scientific">Picocystis salinarum</name>
    <dbReference type="NCBI Taxonomy" id="88271"/>
    <lineage>
        <taxon>Eukaryota</taxon>
        <taxon>Viridiplantae</taxon>
        <taxon>Chlorophyta</taxon>
        <taxon>Picocystophyceae</taxon>
        <taxon>Picocystales</taxon>
        <taxon>Picocystaceae</taxon>
        <taxon>Picocystis</taxon>
    </lineage>
</organism>
<dbReference type="SUPFAM" id="SSF103256">
    <property type="entry name" value="Hypothetical protein TM0160"/>
    <property type="match status" value="1"/>
</dbReference>
<name>A0A7S3UCW2_9CHLO</name>
<dbReference type="Pfam" id="PF02577">
    <property type="entry name" value="BFN_dom"/>
    <property type="match status" value="1"/>
</dbReference>
<comment type="function">
    <text evidence="2">Bifunctional nuclease with both RNase and DNase activities. Involved in basal defense response. Participates in abscisic acid-derived callose deposition following infection by a necrotrophic pathogen.</text>
</comment>
<dbReference type="Gene3D" id="2.60.40.780">
    <property type="entry name" value="von Hippel-Lindau disease tumour suppressor, beta domain"/>
    <property type="match status" value="1"/>
</dbReference>
<dbReference type="PROSITE" id="PS51658">
    <property type="entry name" value="BFN"/>
    <property type="match status" value="1"/>
</dbReference>
<evidence type="ECO:0000256" key="1">
    <source>
        <dbReference type="ARBA" id="ARBA00009095"/>
    </source>
</evidence>
<dbReference type="PANTHER" id="PTHR15160:SF1">
    <property type="entry name" value="VON HIPPEL-LINDAU DISEASE TUMOR SUPPRESSOR"/>
    <property type="match status" value="1"/>
</dbReference>
<dbReference type="Gene3D" id="3.10.690.10">
    <property type="entry name" value="Bifunctional nuclease domain"/>
    <property type="match status" value="1"/>
</dbReference>
<dbReference type="GO" id="GO:0030891">
    <property type="term" value="C:VCB complex"/>
    <property type="evidence" value="ECO:0007669"/>
    <property type="project" value="TreeGrafter"/>
</dbReference>
<feature type="domain" description="BFN" evidence="4">
    <location>
        <begin position="195"/>
        <end position="325"/>
    </location>
</feature>
<evidence type="ECO:0000256" key="2">
    <source>
        <dbReference type="ARBA" id="ARBA00025428"/>
    </source>
</evidence>
<evidence type="ECO:0000313" key="5">
    <source>
        <dbReference type="EMBL" id="CAE0610338.1"/>
    </source>
</evidence>
<sequence length="378" mass="41087">MHSSQSRCISWHEAMPSPAKVASTRLHLHRCAGVPRRRASYACRKKHVVEASVEEKPLATRRAWLVSVCSFVATTVGVENASASRTRSIRSERAVPLKLVNASTESLLVFWINYDGDAELMTVMDAGEAWTADSYETHAWRVIGANDKLQYAEFVMGDEPKVVEVIKQDGKAVASAPEAIPFDGFDGLGGKEEGYHVAEVGAVASTEQGPIAIISVEGSDVPLPILLGPVEGTSLALSALGISSRRPRTMETWSRSLKEGGVHVERALITRLVSNTFYARLVLLKSDGTRKSLDARPSDALTLAVEDGVPIYVAEQVMQDHKHREMTTLRASQPQPRAEETVPPPNGPPGPPSSIPSIPFEEPEEPPLKQAFLHEACM</sequence>
<dbReference type="GO" id="GO:0016567">
    <property type="term" value="P:protein ubiquitination"/>
    <property type="evidence" value="ECO:0007669"/>
    <property type="project" value="TreeGrafter"/>
</dbReference>
<feature type="compositionally biased region" description="Pro residues" evidence="3">
    <location>
        <begin position="342"/>
        <end position="354"/>
    </location>
</feature>
<dbReference type="InterPro" id="IPR036208">
    <property type="entry name" value="VHL_sf"/>
</dbReference>
<feature type="region of interest" description="Disordered" evidence="3">
    <location>
        <begin position="320"/>
        <end position="369"/>
    </location>
</feature>
<gene>
    <name evidence="5" type="ORF">PSAL00342_LOCUS4173</name>
</gene>
<dbReference type="SUPFAM" id="SSF49468">
    <property type="entry name" value="VHL"/>
    <property type="match status" value="1"/>
</dbReference>
<evidence type="ECO:0000259" key="4">
    <source>
        <dbReference type="PROSITE" id="PS51658"/>
    </source>
</evidence>
<dbReference type="AlphaFoldDB" id="A0A7S3UCW2"/>
<dbReference type="GO" id="GO:0005634">
    <property type="term" value="C:nucleus"/>
    <property type="evidence" value="ECO:0007669"/>
    <property type="project" value="TreeGrafter"/>
</dbReference>
<accession>A0A7S3UCW2</accession>
<dbReference type="InterPro" id="IPR036104">
    <property type="entry name" value="BFN_sf"/>
</dbReference>
<protein>
    <recommendedName>
        <fullName evidence="4">BFN domain-containing protein</fullName>
    </recommendedName>
</protein>
<dbReference type="EMBL" id="HBIS01004590">
    <property type="protein sequence ID" value="CAE0610338.1"/>
    <property type="molecule type" value="Transcribed_RNA"/>
</dbReference>
<dbReference type="InterPro" id="IPR037140">
    <property type="entry name" value="VHL_beta_dom_sf"/>
</dbReference>
<comment type="similarity">
    <text evidence="1">Belongs to the bifunctional nuclease family.</text>
</comment>
<proteinExistence type="inferred from homology"/>
<dbReference type="GO" id="GO:0004518">
    <property type="term" value="F:nuclease activity"/>
    <property type="evidence" value="ECO:0007669"/>
    <property type="project" value="InterPro"/>
</dbReference>
<reference evidence="5" key="1">
    <citation type="submission" date="2021-01" db="EMBL/GenBank/DDBJ databases">
        <authorList>
            <person name="Corre E."/>
            <person name="Pelletier E."/>
            <person name="Niang G."/>
            <person name="Scheremetjew M."/>
            <person name="Finn R."/>
            <person name="Kale V."/>
            <person name="Holt S."/>
            <person name="Cochrane G."/>
            <person name="Meng A."/>
            <person name="Brown T."/>
            <person name="Cohen L."/>
        </authorList>
    </citation>
    <scope>NUCLEOTIDE SEQUENCE</scope>
    <source>
        <strain evidence="5">CCMP1897</strain>
    </source>
</reference>
<dbReference type="PANTHER" id="PTHR15160">
    <property type="entry name" value="VON HIPPEL-LINDAU PROTEIN"/>
    <property type="match status" value="1"/>
</dbReference>
<evidence type="ECO:0000256" key="3">
    <source>
        <dbReference type="SAM" id="MobiDB-lite"/>
    </source>
</evidence>